<dbReference type="EMBL" id="AGNK02005453">
    <property type="status" value="NOT_ANNOTATED_CDS"/>
    <property type="molecule type" value="Genomic_DNA"/>
</dbReference>
<sequence length="37" mass="4506">MVYYYIHSKILKLTCITCYDPDCCRKQLTWCITIFIL</sequence>
<name>K4AN38_SETIT</name>
<reference evidence="1" key="2">
    <citation type="submission" date="2018-08" db="UniProtKB">
        <authorList>
            <consortium name="EnsemblPlants"/>
        </authorList>
    </citation>
    <scope>IDENTIFICATION</scope>
    <source>
        <strain evidence="1">Yugu1</strain>
    </source>
</reference>
<dbReference type="Proteomes" id="UP000004995">
    <property type="component" value="Unassembled WGS sequence"/>
</dbReference>
<reference evidence="2" key="1">
    <citation type="journal article" date="2012" name="Nat. Biotechnol.">
        <title>Reference genome sequence of the model plant Setaria.</title>
        <authorList>
            <person name="Bennetzen J.L."/>
            <person name="Schmutz J."/>
            <person name="Wang H."/>
            <person name="Percifield R."/>
            <person name="Hawkins J."/>
            <person name="Pontaroli A.C."/>
            <person name="Estep M."/>
            <person name="Feng L."/>
            <person name="Vaughn J.N."/>
            <person name="Grimwood J."/>
            <person name="Jenkins J."/>
            <person name="Barry K."/>
            <person name="Lindquist E."/>
            <person name="Hellsten U."/>
            <person name="Deshpande S."/>
            <person name="Wang X."/>
            <person name="Wu X."/>
            <person name="Mitros T."/>
            <person name="Triplett J."/>
            <person name="Yang X."/>
            <person name="Ye C.Y."/>
            <person name="Mauro-Herrera M."/>
            <person name="Wang L."/>
            <person name="Li P."/>
            <person name="Sharma M."/>
            <person name="Sharma R."/>
            <person name="Ronald P.C."/>
            <person name="Panaud O."/>
            <person name="Kellogg E.A."/>
            <person name="Brutnell T.P."/>
            <person name="Doust A.N."/>
            <person name="Tuskan G.A."/>
            <person name="Rokhsar D."/>
            <person name="Devos K.M."/>
        </authorList>
    </citation>
    <scope>NUCLEOTIDE SEQUENCE [LARGE SCALE GENOMIC DNA]</scope>
    <source>
        <strain evidence="2">cv. Yugu1</strain>
    </source>
</reference>
<proteinExistence type="predicted"/>
<keyword evidence="2" id="KW-1185">Reference proteome</keyword>
<accession>K4AN38</accession>
<evidence type="ECO:0000313" key="2">
    <source>
        <dbReference type="Proteomes" id="UP000004995"/>
    </source>
</evidence>
<dbReference type="AlphaFoldDB" id="K4AN38"/>
<dbReference type="HOGENOM" id="CLU_3352008_0_0_1"/>
<evidence type="ECO:0000313" key="1">
    <source>
        <dbReference type="EnsemblPlants" id="KQK87893"/>
    </source>
</evidence>
<dbReference type="InParanoid" id="K4AN38"/>
<dbReference type="Gramene" id="KQK87893">
    <property type="protein sequence ID" value="KQK87893"/>
    <property type="gene ID" value="SETIT_040335mg"/>
</dbReference>
<organism evidence="1 2">
    <name type="scientific">Setaria italica</name>
    <name type="common">Foxtail millet</name>
    <name type="synonym">Panicum italicum</name>
    <dbReference type="NCBI Taxonomy" id="4555"/>
    <lineage>
        <taxon>Eukaryota</taxon>
        <taxon>Viridiplantae</taxon>
        <taxon>Streptophyta</taxon>
        <taxon>Embryophyta</taxon>
        <taxon>Tracheophyta</taxon>
        <taxon>Spermatophyta</taxon>
        <taxon>Magnoliopsida</taxon>
        <taxon>Liliopsida</taxon>
        <taxon>Poales</taxon>
        <taxon>Poaceae</taxon>
        <taxon>PACMAD clade</taxon>
        <taxon>Panicoideae</taxon>
        <taxon>Panicodae</taxon>
        <taxon>Paniceae</taxon>
        <taxon>Cenchrinae</taxon>
        <taxon>Setaria</taxon>
    </lineage>
</organism>
<dbReference type="EnsemblPlants" id="KQK87893">
    <property type="protein sequence ID" value="KQK87893"/>
    <property type="gene ID" value="SETIT_040335mg"/>
</dbReference>
<protein>
    <submittedName>
        <fullName evidence="1">Uncharacterized protein</fullName>
    </submittedName>
</protein>